<name>A0A5N5HBN6_9ROSA</name>
<reference evidence="1 2" key="2">
    <citation type="submission" date="2019-11" db="EMBL/GenBank/DDBJ databases">
        <title>A de novo genome assembly of a pear dwarfing rootstock.</title>
        <authorList>
            <person name="Wang F."/>
            <person name="Wang J."/>
            <person name="Li S."/>
            <person name="Zhang Y."/>
            <person name="Fang M."/>
            <person name="Ma L."/>
            <person name="Zhao Y."/>
            <person name="Jiang S."/>
        </authorList>
    </citation>
    <scope>NUCLEOTIDE SEQUENCE [LARGE SCALE GENOMIC DNA]</scope>
    <source>
        <strain evidence="1">S2</strain>
        <tissue evidence="1">Leaf</tissue>
    </source>
</reference>
<accession>A0A5N5HBN6</accession>
<dbReference type="EMBL" id="SMOL01000322">
    <property type="protein sequence ID" value="KAB2620544.1"/>
    <property type="molecule type" value="Genomic_DNA"/>
</dbReference>
<evidence type="ECO:0000313" key="2">
    <source>
        <dbReference type="Proteomes" id="UP000327157"/>
    </source>
</evidence>
<reference evidence="1 2" key="1">
    <citation type="submission" date="2019-09" db="EMBL/GenBank/DDBJ databases">
        <authorList>
            <person name="Ou C."/>
        </authorList>
    </citation>
    <scope>NUCLEOTIDE SEQUENCE [LARGE SCALE GENOMIC DNA]</scope>
    <source>
        <strain evidence="1">S2</strain>
        <tissue evidence="1">Leaf</tissue>
    </source>
</reference>
<dbReference type="AlphaFoldDB" id="A0A5N5HBN6"/>
<gene>
    <name evidence="1" type="ORF">D8674_037629</name>
</gene>
<proteinExistence type="predicted"/>
<evidence type="ECO:0000313" key="1">
    <source>
        <dbReference type="EMBL" id="KAB2620544.1"/>
    </source>
</evidence>
<keyword evidence="2" id="KW-1185">Reference proteome</keyword>
<sequence>MESHSLPCVQSGVKNTLFVEHFGHNWFALEFIDEDEMKYVLHGRGDDPNWLSDEGVKGLWLALPDTDDDIIFCFPHYEERWAR</sequence>
<comment type="caution">
    <text evidence="1">The sequence shown here is derived from an EMBL/GenBank/DDBJ whole genome shotgun (WGS) entry which is preliminary data.</text>
</comment>
<dbReference type="Proteomes" id="UP000327157">
    <property type="component" value="Unassembled WGS sequence"/>
</dbReference>
<protein>
    <submittedName>
        <fullName evidence="1">Uncharacterized protein</fullName>
    </submittedName>
</protein>
<organism evidence="1 2">
    <name type="scientific">Pyrus ussuriensis x Pyrus communis</name>
    <dbReference type="NCBI Taxonomy" id="2448454"/>
    <lineage>
        <taxon>Eukaryota</taxon>
        <taxon>Viridiplantae</taxon>
        <taxon>Streptophyta</taxon>
        <taxon>Embryophyta</taxon>
        <taxon>Tracheophyta</taxon>
        <taxon>Spermatophyta</taxon>
        <taxon>Magnoliopsida</taxon>
        <taxon>eudicotyledons</taxon>
        <taxon>Gunneridae</taxon>
        <taxon>Pentapetalae</taxon>
        <taxon>rosids</taxon>
        <taxon>fabids</taxon>
        <taxon>Rosales</taxon>
        <taxon>Rosaceae</taxon>
        <taxon>Amygdaloideae</taxon>
        <taxon>Maleae</taxon>
        <taxon>Pyrus</taxon>
    </lineage>
</organism>